<dbReference type="KEGG" id="dpi:BN4_20089"/>
<dbReference type="AlphaFoldDB" id="M1WKT3"/>
<keyword evidence="1" id="KW-0378">Hydrolase</keyword>
<reference evidence="4" key="2">
    <citation type="journal article" date="2013" name="Stand. Genomic Sci.">
        <title>Complete genome sequence of Desulfocapsa sulfexigens, a marine deltaproteobacterium specialized in disproportionating inorganic sulfur compounds.</title>
        <authorList>
            <person name="Finster K.W."/>
            <person name="Kjeldsen K.U."/>
            <person name="Kube M."/>
            <person name="Reinhardt R."/>
            <person name="Mussmann M."/>
            <person name="Amann R."/>
            <person name="Schreiber L."/>
        </authorList>
    </citation>
    <scope>NUCLEOTIDE SEQUENCE [LARGE SCALE GENOMIC DNA]</scope>
    <source>
        <strain evidence="4">DSM 10523 / SB164P1</strain>
    </source>
</reference>
<dbReference type="PATRIC" id="fig|879567.3.peg.3143"/>
<dbReference type="InterPro" id="IPR029021">
    <property type="entry name" value="Prot-tyrosine_phosphatase-like"/>
</dbReference>
<accession>M1WKT3</accession>
<evidence type="ECO:0000259" key="2">
    <source>
        <dbReference type="PROSITE" id="PS50056"/>
    </source>
</evidence>
<dbReference type="GO" id="GO:0016787">
    <property type="term" value="F:hydrolase activity"/>
    <property type="evidence" value="ECO:0007669"/>
    <property type="project" value="UniProtKB-KW"/>
</dbReference>
<sequence>MRSTKMLGWKKRNKSAAYEVTWVTDQLGVGHAPMSYPQLEAIRAEGVDAILNLCGEFCDLHDIETGAGFEVHYLPLADEEAPGLIELEKALEWLDEAIYLGKKVLIHCRHGIGRTGTVLNAYLLRRGLGHKMAGKALKKLKSKPANFVQWRTVRKYGKQSGQLRVREPSLEFKRLVDLSPFFNDYEEVVQRVEERAGKNGGGEACGLDHDQCCRTPVRVSLVEAVHISHRINTELTCEQRLSVIERAVETAQAERRAASAIGVDGENLEYCLSEVGAVCPLLRKRQCMLFEYRPIQCRAFGQDQSLDGELWSTLLTPALEKISSEIWFAYTGSMAGSLPLFSFPDVVSGKFMEMIFKLMMEQGLES</sequence>
<dbReference type="InterPro" id="IPR000387">
    <property type="entry name" value="Tyr_Pase_dom"/>
</dbReference>
<evidence type="ECO:0000313" key="4">
    <source>
        <dbReference type="Proteomes" id="UP000011724"/>
    </source>
</evidence>
<dbReference type="EMBL" id="FO203427">
    <property type="protein sequence ID" value="CCH50151.1"/>
    <property type="molecule type" value="Genomic_DNA"/>
</dbReference>
<evidence type="ECO:0000256" key="1">
    <source>
        <dbReference type="ARBA" id="ARBA00022801"/>
    </source>
</evidence>
<dbReference type="SUPFAM" id="SSF52799">
    <property type="entry name" value="(Phosphotyrosine protein) phosphatases II"/>
    <property type="match status" value="1"/>
</dbReference>
<dbReference type="STRING" id="1322246.BN4_20089"/>
<evidence type="ECO:0000313" key="3">
    <source>
        <dbReference type="EMBL" id="CCH50151.1"/>
    </source>
</evidence>
<dbReference type="FunFam" id="3.90.190.10:FF:000157">
    <property type="entry name" value="Protein-tyrosine phosphatase"/>
    <property type="match status" value="1"/>
</dbReference>
<protein>
    <submittedName>
        <fullName evidence="3">Dual specificity protein phosphatase</fullName>
    </submittedName>
</protein>
<gene>
    <name evidence="3" type="ordered locus">BN4_20089</name>
</gene>
<dbReference type="InterPro" id="IPR016130">
    <property type="entry name" value="Tyr_Pase_AS"/>
</dbReference>
<reference evidence="3 4" key="1">
    <citation type="journal article" date="2013" name="PLoS ONE">
        <title>The first genomic and proteomic characterization of a deep-sea sulfate reducer: insights into the piezophilic lifestyle of Desulfovibrio piezophilus.</title>
        <authorList>
            <person name="Pradel N."/>
            <person name="Ji B."/>
            <person name="Gimenez G."/>
            <person name="Talla E."/>
            <person name="Lenoble P."/>
            <person name="Garel M."/>
            <person name="Tamburini C."/>
            <person name="Fourquet P."/>
            <person name="Lebrun R."/>
            <person name="Bertin P."/>
            <person name="Denis Y."/>
            <person name="Pophillat M."/>
            <person name="Barbe V."/>
            <person name="Ollivier B."/>
            <person name="Dolla A."/>
        </authorList>
    </citation>
    <scope>NUCLEOTIDE SEQUENCE [LARGE SCALE GENOMIC DNA]</scope>
    <source>
        <strain evidence="4">DSM 10523 / SB164P1</strain>
    </source>
</reference>
<proteinExistence type="predicted"/>
<dbReference type="Gene3D" id="3.90.190.10">
    <property type="entry name" value="Protein tyrosine phosphatase superfamily"/>
    <property type="match status" value="1"/>
</dbReference>
<dbReference type="Proteomes" id="UP000011724">
    <property type="component" value="Chromosome"/>
</dbReference>
<keyword evidence="4" id="KW-1185">Reference proteome</keyword>
<feature type="domain" description="Tyrosine specific protein phosphatases" evidence="2">
    <location>
        <begin position="85"/>
        <end position="149"/>
    </location>
</feature>
<dbReference type="PROSITE" id="PS00383">
    <property type="entry name" value="TYR_PHOSPHATASE_1"/>
    <property type="match status" value="1"/>
</dbReference>
<dbReference type="PANTHER" id="PTHR23339">
    <property type="entry name" value="TYROSINE SPECIFIC PROTEIN PHOSPHATASE AND DUAL SPECIFICITY PROTEIN PHOSPHATASE"/>
    <property type="match status" value="1"/>
</dbReference>
<dbReference type="InterPro" id="IPR050561">
    <property type="entry name" value="PTP"/>
</dbReference>
<dbReference type="InterPro" id="IPR020422">
    <property type="entry name" value="TYR_PHOSPHATASE_DUAL_dom"/>
</dbReference>
<dbReference type="BioCyc" id="DPIE1322246:BN4_RS14680-MONOMER"/>
<dbReference type="SMART" id="SM00195">
    <property type="entry name" value="DSPc"/>
    <property type="match status" value="1"/>
</dbReference>
<organism evidence="3 4">
    <name type="scientific">Pseudodesulfovibrio piezophilus (strain DSM 21447 / JCM 15486 / C1TLV30)</name>
    <name type="common">Desulfovibrio piezophilus</name>
    <dbReference type="NCBI Taxonomy" id="1322246"/>
    <lineage>
        <taxon>Bacteria</taxon>
        <taxon>Pseudomonadati</taxon>
        <taxon>Thermodesulfobacteriota</taxon>
        <taxon>Desulfovibrionia</taxon>
        <taxon>Desulfovibrionales</taxon>
        <taxon>Desulfovibrionaceae</taxon>
    </lineage>
</organism>
<dbReference type="CDD" id="cd14498">
    <property type="entry name" value="DSP"/>
    <property type="match status" value="1"/>
</dbReference>
<name>M1WKT3_PSEP2</name>
<dbReference type="PROSITE" id="PS50056">
    <property type="entry name" value="TYR_PHOSPHATASE_2"/>
    <property type="match status" value="1"/>
</dbReference>
<dbReference type="eggNOG" id="COG2453">
    <property type="taxonomic scope" value="Bacteria"/>
</dbReference>
<dbReference type="Pfam" id="PF22785">
    <property type="entry name" value="Tc-R-P"/>
    <property type="match status" value="1"/>
</dbReference>
<dbReference type="HOGENOM" id="CLU_764452_0_0_7"/>